<feature type="domain" description="HTH marR-type" evidence="5">
    <location>
        <begin position="14"/>
        <end position="170"/>
    </location>
</feature>
<dbReference type="Proteomes" id="UP000633509">
    <property type="component" value="Unassembled WGS sequence"/>
</dbReference>
<dbReference type="PANTHER" id="PTHR39515:SF2">
    <property type="entry name" value="HTH-TYPE TRANSCRIPTIONAL REGULATOR RV0880"/>
    <property type="match status" value="1"/>
</dbReference>
<keyword evidence="3" id="KW-0804">Transcription</keyword>
<dbReference type="SMART" id="SM00347">
    <property type="entry name" value="HTH_MARR"/>
    <property type="match status" value="1"/>
</dbReference>
<dbReference type="InterPro" id="IPR023187">
    <property type="entry name" value="Tscrpt_reg_MarR-type_CS"/>
</dbReference>
<evidence type="ECO:0000313" key="7">
    <source>
        <dbReference type="Proteomes" id="UP000633509"/>
    </source>
</evidence>
<evidence type="ECO:0000256" key="3">
    <source>
        <dbReference type="ARBA" id="ARBA00023163"/>
    </source>
</evidence>
<evidence type="ECO:0000256" key="1">
    <source>
        <dbReference type="ARBA" id="ARBA00023015"/>
    </source>
</evidence>
<dbReference type="InterPro" id="IPR052526">
    <property type="entry name" value="HTH-type_Bedaq_tolerance"/>
</dbReference>
<feature type="region of interest" description="Disordered" evidence="4">
    <location>
        <begin position="53"/>
        <end position="96"/>
    </location>
</feature>
<dbReference type="InterPro" id="IPR000835">
    <property type="entry name" value="HTH_MarR-typ"/>
</dbReference>
<dbReference type="GO" id="GO:0003677">
    <property type="term" value="F:DNA binding"/>
    <property type="evidence" value="ECO:0007669"/>
    <property type="project" value="UniProtKB-KW"/>
</dbReference>
<evidence type="ECO:0000256" key="2">
    <source>
        <dbReference type="ARBA" id="ARBA00023125"/>
    </source>
</evidence>
<dbReference type="InterPro" id="IPR036388">
    <property type="entry name" value="WH-like_DNA-bd_sf"/>
</dbReference>
<dbReference type="Gene3D" id="1.10.10.10">
    <property type="entry name" value="Winged helix-like DNA-binding domain superfamily/Winged helix DNA-binding domain"/>
    <property type="match status" value="1"/>
</dbReference>
<proteinExistence type="predicted"/>
<dbReference type="PROSITE" id="PS50995">
    <property type="entry name" value="HTH_MARR_2"/>
    <property type="match status" value="1"/>
</dbReference>
<evidence type="ECO:0000313" key="6">
    <source>
        <dbReference type="EMBL" id="MBE1588042.1"/>
    </source>
</evidence>
<feature type="compositionally biased region" description="Basic and acidic residues" evidence="4">
    <location>
        <begin position="53"/>
        <end position="76"/>
    </location>
</feature>
<dbReference type="InterPro" id="IPR036390">
    <property type="entry name" value="WH_DNA-bd_sf"/>
</dbReference>
<gene>
    <name evidence="6" type="ORF">H4W80_006300</name>
</gene>
<keyword evidence="2 6" id="KW-0238">DNA-binding</keyword>
<accession>A0ABR9M690</accession>
<dbReference type="EMBL" id="JADBEK010000001">
    <property type="protein sequence ID" value="MBE1588042.1"/>
    <property type="molecule type" value="Genomic_DNA"/>
</dbReference>
<sequence length="174" mass="19605">MLTNTQPKTDLRSDAGLASALRVSMARLTRRLRRQAAAHSLTPTQFATLAAIERRSSRRESEGRANEERSGRDSQTARHSGITPGELAELEKVQPPSMTRVIAALEERGLVSRSPHPTDRRQVTVTITEAAEKLLKEERRRKEAWLTQRLKELSPEERAVLRQAAPILEKLSRI</sequence>
<comment type="caution">
    <text evidence="6">The sequence shown here is derived from an EMBL/GenBank/DDBJ whole genome shotgun (WGS) entry which is preliminary data.</text>
</comment>
<name>A0ABR9M690_9ACTN</name>
<organism evidence="6 7">
    <name type="scientific">Nonomuraea angiospora</name>
    <dbReference type="NCBI Taxonomy" id="46172"/>
    <lineage>
        <taxon>Bacteria</taxon>
        <taxon>Bacillati</taxon>
        <taxon>Actinomycetota</taxon>
        <taxon>Actinomycetes</taxon>
        <taxon>Streptosporangiales</taxon>
        <taxon>Streptosporangiaceae</taxon>
        <taxon>Nonomuraea</taxon>
    </lineage>
</organism>
<keyword evidence="7" id="KW-1185">Reference proteome</keyword>
<dbReference type="SUPFAM" id="SSF46785">
    <property type="entry name" value="Winged helix' DNA-binding domain"/>
    <property type="match status" value="1"/>
</dbReference>
<dbReference type="PRINTS" id="PR00598">
    <property type="entry name" value="HTHMARR"/>
</dbReference>
<dbReference type="Pfam" id="PF01047">
    <property type="entry name" value="MarR"/>
    <property type="match status" value="1"/>
</dbReference>
<dbReference type="RefSeq" id="WP_192788335.1">
    <property type="nucleotide sequence ID" value="NZ_JADBEK010000001.1"/>
</dbReference>
<reference evidence="6 7" key="1">
    <citation type="submission" date="2020-10" db="EMBL/GenBank/DDBJ databases">
        <title>Sequencing the genomes of 1000 actinobacteria strains.</title>
        <authorList>
            <person name="Klenk H.-P."/>
        </authorList>
    </citation>
    <scope>NUCLEOTIDE SEQUENCE [LARGE SCALE GENOMIC DNA]</scope>
    <source>
        <strain evidence="6 7">DSM 43173</strain>
    </source>
</reference>
<evidence type="ECO:0000256" key="4">
    <source>
        <dbReference type="SAM" id="MobiDB-lite"/>
    </source>
</evidence>
<protein>
    <submittedName>
        <fullName evidence="6">DNA-binding MarR family transcriptional regulator</fullName>
    </submittedName>
</protein>
<evidence type="ECO:0000259" key="5">
    <source>
        <dbReference type="PROSITE" id="PS50995"/>
    </source>
</evidence>
<keyword evidence="1" id="KW-0805">Transcription regulation</keyword>
<dbReference type="PROSITE" id="PS01117">
    <property type="entry name" value="HTH_MARR_1"/>
    <property type="match status" value="1"/>
</dbReference>
<dbReference type="PANTHER" id="PTHR39515">
    <property type="entry name" value="CONSERVED PROTEIN"/>
    <property type="match status" value="1"/>
</dbReference>